<gene>
    <name evidence="2" type="ORF">G4V63_14400</name>
</gene>
<sequence>MTVELVPGPGPAAEDHHVRQRAADDFQEGYEAGYNARAEHRTVLGSPAYRQGHAYGVEQRASERRAAAYRVASGAGRLWRGVIIGLVLGLLLGWGLVGVAKADTLADWQQLNELCQGGSGATSDKACAQRSRTTAQLRREGWFEGAHGVWVSPEHVATFNRIMRSYDAIARENTGMLDKVMEGMMTDLRRALPPEAIFALWNGGAGTILTHTPYAASMLMYGLPYLERMLSGKNDPRFVMVLRP</sequence>
<dbReference type="EMBL" id="JAAMRR010000746">
    <property type="protein sequence ID" value="NGX96356.1"/>
    <property type="molecule type" value="Genomic_DNA"/>
</dbReference>
<keyword evidence="1" id="KW-1133">Transmembrane helix</keyword>
<keyword evidence="1" id="KW-0812">Transmembrane</keyword>
<protein>
    <submittedName>
        <fullName evidence="2">Uncharacterized protein</fullName>
    </submittedName>
</protein>
<keyword evidence="3" id="KW-1185">Reference proteome</keyword>
<evidence type="ECO:0000313" key="3">
    <source>
        <dbReference type="Proteomes" id="UP000480266"/>
    </source>
</evidence>
<organism evidence="2 3">
    <name type="scientific">Candidatus Afipia apatlaquensis</name>
    <dbReference type="NCBI Taxonomy" id="2712852"/>
    <lineage>
        <taxon>Bacteria</taxon>
        <taxon>Pseudomonadati</taxon>
        <taxon>Pseudomonadota</taxon>
        <taxon>Alphaproteobacteria</taxon>
        <taxon>Hyphomicrobiales</taxon>
        <taxon>Nitrobacteraceae</taxon>
        <taxon>Afipia</taxon>
    </lineage>
</organism>
<name>A0A7C9RJP0_9BRAD</name>
<comment type="caution">
    <text evidence="2">The sequence shown here is derived from an EMBL/GenBank/DDBJ whole genome shotgun (WGS) entry which is preliminary data.</text>
</comment>
<feature type="transmembrane region" description="Helical" evidence="1">
    <location>
        <begin position="78"/>
        <end position="97"/>
    </location>
</feature>
<dbReference type="Proteomes" id="UP000480266">
    <property type="component" value="Unassembled WGS sequence"/>
</dbReference>
<reference evidence="2" key="1">
    <citation type="submission" date="2020-02" db="EMBL/GenBank/DDBJ databases">
        <title>Draft genome sequence of Candidatus Afipia apatlaquensis IBT-C3, a potential strain for decolorization of textile dyes.</title>
        <authorList>
            <person name="Sanchez-Reyes A."/>
            <person name="Breton-Deval L."/>
            <person name="Mangelson H."/>
            <person name="Sanchez-Flores A."/>
        </authorList>
    </citation>
    <scope>NUCLEOTIDE SEQUENCE [LARGE SCALE GENOMIC DNA]</scope>
    <source>
        <strain evidence="2">IBT-C3</strain>
    </source>
</reference>
<evidence type="ECO:0000313" key="2">
    <source>
        <dbReference type="EMBL" id="NGX96356.1"/>
    </source>
</evidence>
<proteinExistence type="predicted"/>
<accession>A0A7C9RJP0</accession>
<keyword evidence="1" id="KW-0472">Membrane</keyword>
<evidence type="ECO:0000256" key="1">
    <source>
        <dbReference type="SAM" id="Phobius"/>
    </source>
</evidence>
<dbReference type="AlphaFoldDB" id="A0A7C9RJP0"/>